<evidence type="ECO:0000256" key="6">
    <source>
        <dbReference type="ARBA" id="ARBA00023136"/>
    </source>
</evidence>
<dbReference type="RefSeq" id="WP_123697874.1">
    <property type="nucleotide sequence ID" value="NZ_RKHJ01000001.1"/>
</dbReference>
<dbReference type="OrthoDB" id="9804277at2"/>
<comment type="function">
    <text evidence="8">Catalyzes the phospholipid dependent N-acylation of the N-terminal cysteine of apolipoprotein, the last step in lipoprotein maturation.</text>
</comment>
<keyword evidence="11" id="KW-1185">Reference proteome</keyword>
<keyword evidence="7 8" id="KW-0012">Acyltransferase</keyword>
<evidence type="ECO:0000256" key="1">
    <source>
        <dbReference type="ARBA" id="ARBA00004651"/>
    </source>
</evidence>
<comment type="subcellular location">
    <subcellularLocation>
        <location evidence="1 8">Cell membrane</location>
        <topology evidence="1 8">Multi-pass membrane protein</topology>
    </subcellularLocation>
</comment>
<comment type="pathway">
    <text evidence="8">Protein modification; lipoprotein biosynthesis (N-acyl transfer).</text>
</comment>
<comment type="similarity">
    <text evidence="8">Belongs to the CN hydrolase family. Apolipoprotein N-acyltransferase subfamily.</text>
</comment>
<proteinExistence type="inferred from homology"/>
<sequence length="546" mass="57760">MSARTGAEASAAAPAARPSPARAAATLRLRARQPLPLAYAWAASILGGAMLPFAFQPFDWWFLVVPAVALALASLRGRSLPSAFWLGFATGAIFFLLHIQWITVYLGAVPLVALTAWMAVWWGLGGMALALAWRWGEPRLQRPLGAFLGMPALLGAVWTLRESLSSSVPWGGFAWGRLAHTQASSPLADTTSWVGFAGLTFVLAALSALLLQLVLHHRTILRRRLTIAAAALIAVVAIPAFPVETTGSIRVGAVQGASEAGLLAPYTRGEILQEHVDATGLLAGEDLDLLVWPENAGEFYADEDPATLAALDRVATAFDAPLVVGSVTRDGDDTYNALLQVEPGEGAVAEYRKRHPVPFAEYLPERWLFEPVLDALGFLELIPRDFSVDPSSANAFDVAGVSAGLAICFDIIDDQLAREMVATHGAEIILAPTNNADFGRGSAENVQQLAIAQLRAVEAGRALVNISTVGTSAMIAPDGTVIDRLQQYEPGTMLEDLPLSTTVTPGIRLGAWVDAALCIGAALALAGLAIASRGSRRSTDRRSADA</sequence>
<dbReference type="InterPro" id="IPR045378">
    <property type="entry name" value="LNT_N"/>
</dbReference>
<name>A0A3N2AVA6_9MICO</name>
<dbReference type="HAMAP" id="MF_01148">
    <property type="entry name" value="Lnt"/>
    <property type="match status" value="1"/>
</dbReference>
<dbReference type="Gene3D" id="3.60.110.10">
    <property type="entry name" value="Carbon-nitrogen hydrolase"/>
    <property type="match status" value="1"/>
</dbReference>
<organism evidence="10 11">
    <name type="scientific">Agrococcus jenensis</name>
    <dbReference type="NCBI Taxonomy" id="46353"/>
    <lineage>
        <taxon>Bacteria</taxon>
        <taxon>Bacillati</taxon>
        <taxon>Actinomycetota</taxon>
        <taxon>Actinomycetes</taxon>
        <taxon>Micrococcales</taxon>
        <taxon>Microbacteriaceae</taxon>
        <taxon>Agrococcus</taxon>
    </lineage>
</organism>
<dbReference type="InterPro" id="IPR003010">
    <property type="entry name" value="C-N_Hydrolase"/>
</dbReference>
<dbReference type="EC" id="2.3.1.269" evidence="8"/>
<dbReference type="PANTHER" id="PTHR38686:SF1">
    <property type="entry name" value="APOLIPOPROTEIN N-ACYLTRANSFERASE"/>
    <property type="match status" value="1"/>
</dbReference>
<keyword evidence="2 8" id="KW-1003">Cell membrane</keyword>
<evidence type="ECO:0000256" key="4">
    <source>
        <dbReference type="ARBA" id="ARBA00022692"/>
    </source>
</evidence>
<dbReference type="Pfam" id="PF00795">
    <property type="entry name" value="CN_hydrolase"/>
    <property type="match status" value="1"/>
</dbReference>
<feature type="transmembrane region" description="Helical" evidence="8">
    <location>
        <begin position="144"/>
        <end position="160"/>
    </location>
</feature>
<evidence type="ECO:0000313" key="10">
    <source>
        <dbReference type="EMBL" id="ROR66947.1"/>
    </source>
</evidence>
<evidence type="ECO:0000259" key="9">
    <source>
        <dbReference type="PROSITE" id="PS50263"/>
    </source>
</evidence>
<dbReference type="PROSITE" id="PS50263">
    <property type="entry name" value="CN_HYDROLASE"/>
    <property type="match status" value="1"/>
</dbReference>
<dbReference type="AlphaFoldDB" id="A0A3N2AVA6"/>
<keyword evidence="4 8" id="KW-0812">Transmembrane</keyword>
<dbReference type="PANTHER" id="PTHR38686">
    <property type="entry name" value="APOLIPOPROTEIN N-ACYLTRANSFERASE"/>
    <property type="match status" value="1"/>
</dbReference>
<keyword evidence="10" id="KW-0449">Lipoprotein</keyword>
<dbReference type="InterPro" id="IPR036526">
    <property type="entry name" value="C-N_Hydrolase_sf"/>
</dbReference>
<dbReference type="GO" id="GO:0042158">
    <property type="term" value="P:lipoprotein biosynthetic process"/>
    <property type="evidence" value="ECO:0007669"/>
    <property type="project" value="UniProtKB-UniRule"/>
</dbReference>
<dbReference type="SUPFAM" id="SSF56317">
    <property type="entry name" value="Carbon-nitrogen hydrolase"/>
    <property type="match status" value="1"/>
</dbReference>
<keyword evidence="3 8" id="KW-0808">Transferase</keyword>
<keyword evidence="5 8" id="KW-1133">Transmembrane helix</keyword>
<feature type="transmembrane region" description="Helical" evidence="8">
    <location>
        <begin position="193"/>
        <end position="213"/>
    </location>
</feature>
<evidence type="ECO:0000256" key="8">
    <source>
        <dbReference type="HAMAP-Rule" id="MF_01148"/>
    </source>
</evidence>
<comment type="caution">
    <text evidence="10">The sequence shown here is derived from an EMBL/GenBank/DDBJ whole genome shotgun (WGS) entry which is preliminary data.</text>
</comment>
<accession>A0A3N2AVA6</accession>
<dbReference type="EMBL" id="RKHJ01000001">
    <property type="protein sequence ID" value="ROR66947.1"/>
    <property type="molecule type" value="Genomic_DNA"/>
</dbReference>
<reference evidence="10 11" key="1">
    <citation type="submission" date="2018-11" db="EMBL/GenBank/DDBJ databases">
        <title>Sequencing the genomes of 1000 actinobacteria strains.</title>
        <authorList>
            <person name="Klenk H.-P."/>
        </authorList>
    </citation>
    <scope>NUCLEOTIDE SEQUENCE [LARGE SCALE GENOMIC DNA]</scope>
    <source>
        <strain evidence="10 11">DSM 9580</strain>
    </source>
</reference>
<dbReference type="UniPathway" id="UPA00666"/>
<feature type="transmembrane region" description="Helical" evidence="8">
    <location>
        <begin position="509"/>
        <end position="531"/>
    </location>
</feature>
<dbReference type="GO" id="GO:0005886">
    <property type="term" value="C:plasma membrane"/>
    <property type="evidence" value="ECO:0007669"/>
    <property type="project" value="UniProtKB-SubCell"/>
</dbReference>
<evidence type="ECO:0000256" key="7">
    <source>
        <dbReference type="ARBA" id="ARBA00023315"/>
    </source>
</evidence>
<evidence type="ECO:0000256" key="5">
    <source>
        <dbReference type="ARBA" id="ARBA00022989"/>
    </source>
</evidence>
<feature type="transmembrane region" description="Helical" evidence="8">
    <location>
        <begin position="60"/>
        <end position="76"/>
    </location>
</feature>
<evidence type="ECO:0000256" key="2">
    <source>
        <dbReference type="ARBA" id="ARBA00022475"/>
    </source>
</evidence>
<protein>
    <recommendedName>
        <fullName evidence="8">Apolipoprotein N-acyltransferase</fullName>
        <shortName evidence="8">ALP N-acyltransferase</shortName>
        <ecNumber evidence="8">2.3.1.269</ecNumber>
    </recommendedName>
</protein>
<comment type="catalytic activity">
    <reaction evidence="8">
        <text>N-terminal S-1,2-diacyl-sn-glyceryl-L-cysteinyl-[lipoprotein] + a glycerophospholipid = N-acyl-S-1,2-diacyl-sn-glyceryl-L-cysteinyl-[lipoprotein] + a 2-acyl-sn-glycero-3-phospholipid + H(+)</text>
        <dbReference type="Rhea" id="RHEA:48228"/>
        <dbReference type="Rhea" id="RHEA-COMP:14681"/>
        <dbReference type="Rhea" id="RHEA-COMP:14684"/>
        <dbReference type="ChEBI" id="CHEBI:15378"/>
        <dbReference type="ChEBI" id="CHEBI:136912"/>
        <dbReference type="ChEBI" id="CHEBI:140656"/>
        <dbReference type="ChEBI" id="CHEBI:140657"/>
        <dbReference type="ChEBI" id="CHEBI:140660"/>
        <dbReference type="EC" id="2.3.1.269"/>
    </reaction>
</comment>
<dbReference type="CDD" id="cd07571">
    <property type="entry name" value="ALP_N-acyl_transferase"/>
    <property type="match status" value="1"/>
</dbReference>
<evidence type="ECO:0000313" key="11">
    <source>
        <dbReference type="Proteomes" id="UP000275456"/>
    </source>
</evidence>
<feature type="transmembrane region" description="Helical" evidence="8">
    <location>
        <begin position="225"/>
        <end position="243"/>
    </location>
</feature>
<dbReference type="GO" id="GO:0016410">
    <property type="term" value="F:N-acyltransferase activity"/>
    <property type="evidence" value="ECO:0007669"/>
    <property type="project" value="UniProtKB-UniRule"/>
</dbReference>
<gene>
    <name evidence="8" type="primary">lnt</name>
    <name evidence="10" type="ORF">EDD26_2343</name>
</gene>
<dbReference type="Pfam" id="PF20154">
    <property type="entry name" value="LNT_N"/>
    <property type="match status" value="1"/>
</dbReference>
<dbReference type="InterPro" id="IPR004563">
    <property type="entry name" value="Apolipo_AcylTrfase"/>
</dbReference>
<feature type="transmembrane region" description="Helical" evidence="8">
    <location>
        <begin position="83"/>
        <end position="102"/>
    </location>
</feature>
<feature type="transmembrane region" description="Helical" evidence="8">
    <location>
        <begin position="37"/>
        <end position="54"/>
    </location>
</feature>
<feature type="domain" description="CN hydrolase" evidence="9">
    <location>
        <begin position="249"/>
        <end position="499"/>
    </location>
</feature>
<feature type="transmembrane region" description="Helical" evidence="8">
    <location>
        <begin position="108"/>
        <end position="132"/>
    </location>
</feature>
<evidence type="ECO:0000256" key="3">
    <source>
        <dbReference type="ARBA" id="ARBA00022679"/>
    </source>
</evidence>
<dbReference type="NCBIfam" id="TIGR00546">
    <property type="entry name" value="lnt"/>
    <property type="match status" value="1"/>
</dbReference>
<keyword evidence="6 8" id="KW-0472">Membrane</keyword>
<dbReference type="Proteomes" id="UP000275456">
    <property type="component" value="Unassembled WGS sequence"/>
</dbReference>